<dbReference type="AlphaFoldDB" id="A0A4R8EST3"/>
<sequence length="211" mass="23883">MGSKVHPTGFRLGNNKNWKSVWFNEKNYSDYLHEDEKIRNYLKSNYGAAGISEILIERPSDSLIRIDIYSARLGILIGRKGAEIKKIRDDLKNIVGDKNVKIYAQEVKNPYVDAQLIAEDVSGQLQRRVSHKVAMKKAITNAMRRGAKGVKIMVSGRLGGAEIARTEWYMEGRLPLQTLRSNIDYAVVHSQTKYGTIGIKVWVYDGDTPLK</sequence>
<dbReference type="NCBIfam" id="TIGR01009">
    <property type="entry name" value="rpsC_bact"/>
    <property type="match status" value="1"/>
</dbReference>
<evidence type="ECO:0000256" key="7">
    <source>
        <dbReference type="ARBA" id="ARBA00035257"/>
    </source>
</evidence>
<dbReference type="SUPFAM" id="SSF54814">
    <property type="entry name" value="Prokaryotic type KH domain (KH-domain type II)"/>
    <property type="match status" value="1"/>
</dbReference>
<dbReference type="EMBL" id="SODZ01000006">
    <property type="protein sequence ID" value="TDX15572.1"/>
    <property type="molecule type" value="Genomic_DNA"/>
</dbReference>
<evidence type="ECO:0000313" key="12">
    <source>
        <dbReference type="Proteomes" id="UP000294817"/>
    </source>
</evidence>
<evidence type="ECO:0000256" key="4">
    <source>
        <dbReference type="ARBA" id="ARBA00022980"/>
    </source>
</evidence>
<dbReference type="CDD" id="cd02412">
    <property type="entry name" value="KH-II_30S_S3"/>
    <property type="match status" value="1"/>
</dbReference>
<protein>
    <recommendedName>
        <fullName evidence="7 8">Small ribosomal subunit protein uS3</fullName>
    </recommendedName>
</protein>
<dbReference type="GO" id="GO:0019843">
    <property type="term" value="F:rRNA binding"/>
    <property type="evidence" value="ECO:0007669"/>
    <property type="project" value="UniProtKB-UniRule"/>
</dbReference>
<dbReference type="InterPro" id="IPR009019">
    <property type="entry name" value="KH_sf_prok-type"/>
</dbReference>
<evidence type="ECO:0000256" key="3">
    <source>
        <dbReference type="ARBA" id="ARBA00022884"/>
    </source>
</evidence>
<proteinExistence type="inferred from homology"/>
<evidence type="ECO:0000256" key="5">
    <source>
        <dbReference type="ARBA" id="ARBA00023274"/>
    </source>
</evidence>
<comment type="function">
    <text evidence="6 8">Binds the lower part of the 30S subunit head. Binds mRNA in the 70S ribosome, positioning it for translation.</text>
</comment>
<dbReference type="InterPro" id="IPR015946">
    <property type="entry name" value="KH_dom-like_a/b"/>
</dbReference>
<dbReference type="PANTHER" id="PTHR11760">
    <property type="entry name" value="30S/40S RIBOSOMAL PROTEIN S3"/>
    <property type="match status" value="1"/>
</dbReference>
<evidence type="ECO:0000256" key="9">
    <source>
        <dbReference type="RuleBase" id="RU003624"/>
    </source>
</evidence>
<comment type="similarity">
    <text evidence="1 8 9">Belongs to the universal ribosomal protein uS3 family.</text>
</comment>
<dbReference type="InterPro" id="IPR005704">
    <property type="entry name" value="Ribosomal_uS3_bac-typ"/>
</dbReference>
<dbReference type="PANTHER" id="PTHR11760:SF19">
    <property type="entry name" value="SMALL RIBOSOMAL SUBUNIT PROTEIN US3C"/>
    <property type="match status" value="1"/>
</dbReference>
<dbReference type="InterPro" id="IPR018280">
    <property type="entry name" value="Ribosomal_uS3_CS"/>
</dbReference>
<feature type="domain" description="KH type-2" evidence="10">
    <location>
        <begin position="38"/>
        <end position="108"/>
    </location>
</feature>
<dbReference type="PROSITE" id="PS50084">
    <property type="entry name" value="KH_TYPE_1"/>
    <property type="match status" value="1"/>
</dbReference>
<evidence type="ECO:0000313" key="11">
    <source>
        <dbReference type="EMBL" id="TDX15572.1"/>
    </source>
</evidence>
<dbReference type="InterPro" id="IPR001351">
    <property type="entry name" value="Ribosomal_uS3_C"/>
</dbReference>
<dbReference type="Proteomes" id="UP000294817">
    <property type="component" value="Unassembled WGS sequence"/>
</dbReference>
<dbReference type="Gene3D" id="3.30.300.20">
    <property type="match status" value="1"/>
</dbReference>
<evidence type="ECO:0000259" key="10">
    <source>
        <dbReference type="PROSITE" id="PS50823"/>
    </source>
</evidence>
<keyword evidence="3 8" id="KW-0694">RNA-binding</keyword>
<dbReference type="GO" id="GO:0022627">
    <property type="term" value="C:cytosolic small ribosomal subunit"/>
    <property type="evidence" value="ECO:0007669"/>
    <property type="project" value="TreeGrafter"/>
</dbReference>
<comment type="caution">
    <text evidence="11">The sequence shown here is derived from an EMBL/GenBank/DDBJ whole genome shotgun (WGS) entry which is preliminary data.</text>
</comment>
<dbReference type="InterPro" id="IPR057258">
    <property type="entry name" value="Ribosomal_uS3"/>
</dbReference>
<keyword evidence="2 8" id="KW-0699">rRNA-binding</keyword>
<dbReference type="PROSITE" id="PS00548">
    <property type="entry name" value="RIBOSOMAL_S3"/>
    <property type="match status" value="1"/>
</dbReference>
<comment type="subunit">
    <text evidence="8">Part of the 30S ribosomal subunit. Forms a tight complex with proteins S10 and S14.</text>
</comment>
<dbReference type="SUPFAM" id="SSF54821">
    <property type="entry name" value="Ribosomal protein S3 C-terminal domain"/>
    <property type="match status" value="1"/>
</dbReference>
<dbReference type="SMART" id="SM00322">
    <property type="entry name" value="KH"/>
    <property type="match status" value="1"/>
</dbReference>
<keyword evidence="5 8" id="KW-0687">Ribonucleoprotein</keyword>
<name>A0A4R8EST3_9BACT</name>
<keyword evidence="12" id="KW-1185">Reference proteome</keyword>
<accession>A0A4R8EST3</accession>
<dbReference type="Pfam" id="PF07650">
    <property type="entry name" value="KH_2"/>
    <property type="match status" value="1"/>
</dbReference>
<dbReference type="Gene3D" id="3.30.1140.32">
    <property type="entry name" value="Ribosomal protein S3, C-terminal domain"/>
    <property type="match status" value="1"/>
</dbReference>
<keyword evidence="4 8" id="KW-0689">Ribosomal protein</keyword>
<dbReference type="GO" id="GO:0003729">
    <property type="term" value="F:mRNA binding"/>
    <property type="evidence" value="ECO:0007669"/>
    <property type="project" value="UniProtKB-UniRule"/>
</dbReference>
<gene>
    <name evidence="8" type="primary">rpsC</name>
    <name evidence="11" type="ORF">C8D74_10655</name>
</gene>
<dbReference type="FunFam" id="3.30.300.20:FF:000001">
    <property type="entry name" value="30S ribosomal protein S3"/>
    <property type="match status" value="1"/>
</dbReference>
<dbReference type="PROSITE" id="PS50823">
    <property type="entry name" value="KH_TYPE_2"/>
    <property type="match status" value="1"/>
</dbReference>
<evidence type="ECO:0000256" key="2">
    <source>
        <dbReference type="ARBA" id="ARBA00022730"/>
    </source>
</evidence>
<dbReference type="InterPro" id="IPR004087">
    <property type="entry name" value="KH_dom"/>
</dbReference>
<evidence type="ECO:0000256" key="6">
    <source>
        <dbReference type="ARBA" id="ARBA00024998"/>
    </source>
</evidence>
<dbReference type="Pfam" id="PF00189">
    <property type="entry name" value="Ribosomal_S3_C"/>
    <property type="match status" value="1"/>
</dbReference>
<evidence type="ECO:0000256" key="8">
    <source>
        <dbReference type="HAMAP-Rule" id="MF_01309"/>
    </source>
</evidence>
<reference evidence="11 12" key="1">
    <citation type="submission" date="2019-03" db="EMBL/GenBank/DDBJ databases">
        <title>Genomic Encyclopedia of Type Strains, Phase IV (KMG-IV): sequencing the most valuable type-strain genomes for metagenomic binning, comparative biology and taxonomic classification.</title>
        <authorList>
            <person name="Goeker M."/>
        </authorList>
    </citation>
    <scope>NUCLEOTIDE SEQUENCE [LARGE SCALE GENOMIC DNA]</scope>
    <source>
        <strain evidence="11 12">DSM 13575</strain>
    </source>
</reference>
<organism evidence="11 12">
    <name type="scientific">Petrotoga sibirica</name>
    <dbReference type="NCBI Taxonomy" id="156202"/>
    <lineage>
        <taxon>Bacteria</taxon>
        <taxon>Thermotogati</taxon>
        <taxon>Thermotogota</taxon>
        <taxon>Thermotogae</taxon>
        <taxon>Petrotogales</taxon>
        <taxon>Petrotogaceae</taxon>
        <taxon>Petrotoga</taxon>
    </lineage>
</organism>
<evidence type="ECO:0000256" key="1">
    <source>
        <dbReference type="ARBA" id="ARBA00010761"/>
    </source>
</evidence>
<dbReference type="InterPro" id="IPR036419">
    <property type="entry name" value="Ribosomal_S3_C_sf"/>
</dbReference>
<dbReference type="HAMAP" id="MF_01309_B">
    <property type="entry name" value="Ribosomal_uS3_B"/>
    <property type="match status" value="1"/>
</dbReference>
<dbReference type="RefSeq" id="WP_103876403.1">
    <property type="nucleotide sequence ID" value="NZ_SODZ01000006.1"/>
</dbReference>
<dbReference type="GO" id="GO:0006412">
    <property type="term" value="P:translation"/>
    <property type="evidence" value="ECO:0007669"/>
    <property type="project" value="UniProtKB-UniRule"/>
</dbReference>
<dbReference type="GO" id="GO:0003735">
    <property type="term" value="F:structural constituent of ribosome"/>
    <property type="evidence" value="ECO:0007669"/>
    <property type="project" value="InterPro"/>
</dbReference>
<dbReference type="InterPro" id="IPR004044">
    <property type="entry name" value="KH_dom_type_2"/>
</dbReference>